<reference evidence="3 5" key="1">
    <citation type="submission" date="2016-03" db="EMBL/GenBank/DDBJ databases">
        <title>Acetic acid bacteria sequencing.</title>
        <authorList>
            <person name="Brandt J."/>
            <person name="Jakob F."/>
            <person name="Vogel R.F."/>
        </authorList>
    </citation>
    <scope>NUCLEOTIDE SEQUENCE [LARGE SCALE GENOMIC DNA]</scope>
    <source>
        <strain evidence="3 5">TMW2.1084</strain>
    </source>
</reference>
<gene>
    <name evidence="3" type="ORF">A0U91_04355</name>
    <name evidence="4" type="ORF">DmAi_01530</name>
</gene>
<feature type="compositionally biased region" description="Basic residues" evidence="1">
    <location>
        <begin position="168"/>
        <end position="184"/>
    </location>
</feature>
<sequence length="184" mass="18979">MRLRGIAVLALTGGMLAGCATTGGPVTSGSPNPFGYMKKSAVCQTTPLKKAADGSLSTTMTVRSDDGLCDLKVSQESGKAYASFGVSPAPEHGKAFLYSLDNDTHVTYTPTMGYAGQDTFTAILVPGPGEKRTRLTVTAQVDATGVVLPSAAAPVAAKAEEAKTTASKGKKAVTTRRRVVTHKK</sequence>
<dbReference type="GeneID" id="95616656"/>
<dbReference type="PROSITE" id="PS51257">
    <property type="entry name" value="PROKAR_LIPOPROTEIN"/>
    <property type="match status" value="1"/>
</dbReference>
<evidence type="ECO:0000313" key="6">
    <source>
        <dbReference type="Proteomes" id="UP000548726"/>
    </source>
</evidence>
<protein>
    <recommendedName>
        <fullName evidence="7">Lipoprotein</fullName>
    </recommendedName>
</protein>
<dbReference type="EMBL" id="CP014687">
    <property type="protein sequence ID" value="AQT04344.1"/>
    <property type="molecule type" value="Genomic_DNA"/>
</dbReference>
<name>A0A1U9LD18_9PROT</name>
<evidence type="ECO:0000256" key="1">
    <source>
        <dbReference type="SAM" id="MobiDB-lite"/>
    </source>
</evidence>
<evidence type="ECO:0000313" key="5">
    <source>
        <dbReference type="Proteomes" id="UP000189055"/>
    </source>
</evidence>
<dbReference type="AlphaFoldDB" id="A0A1U9LD18"/>
<evidence type="ECO:0008006" key="7">
    <source>
        <dbReference type="Google" id="ProtNLM"/>
    </source>
</evidence>
<dbReference type="Proteomes" id="UP000189055">
    <property type="component" value="Chromosome"/>
</dbReference>
<dbReference type="Gene3D" id="2.60.40.3440">
    <property type="match status" value="1"/>
</dbReference>
<evidence type="ECO:0000313" key="4">
    <source>
        <dbReference type="EMBL" id="GFE92094.1"/>
    </source>
</evidence>
<reference evidence="4 6" key="2">
    <citation type="journal article" date="2020" name="Cell Rep.">
        <title>Local necrotic cells trigger systemic immune activation via gut microbiome dysbiosis in Drosophila.</title>
        <authorList>
            <person name="Kosakamoto H."/>
            <person name="Yamauchi T."/>
            <person name="Akuzawa-Tokita Y."/>
            <person name="Nishimura K."/>
            <person name="Soga T."/>
            <person name="Murakami T."/>
            <person name="Mori H."/>
            <person name="Yamamoto K."/>
            <person name="Miyazaki R."/>
            <person name="Koto A."/>
            <person name="Miura M."/>
            <person name="Obata F."/>
        </authorList>
    </citation>
    <scope>NUCLEOTIDE SEQUENCE [LARGE SCALE GENOMIC DNA]</scope>
    <source>
        <strain evidence="4 6">Ai</strain>
    </source>
</reference>
<accession>A0A1U9LD18</accession>
<dbReference type="Proteomes" id="UP000548726">
    <property type="component" value="Unassembled WGS sequence"/>
</dbReference>
<evidence type="ECO:0000313" key="3">
    <source>
        <dbReference type="EMBL" id="AQT04344.1"/>
    </source>
</evidence>
<keyword evidence="2" id="KW-0732">Signal</keyword>
<keyword evidence="6" id="KW-1185">Reference proteome</keyword>
<dbReference type="RefSeq" id="WP_077930224.1">
    <property type="nucleotide sequence ID" value="NZ_BLJP01000001.1"/>
</dbReference>
<organism evidence="3 5">
    <name type="scientific">Acetobacter persici</name>
    <dbReference type="NCBI Taxonomy" id="1076596"/>
    <lineage>
        <taxon>Bacteria</taxon>
        <taxon>Pseudomonadati</taxon>
        <taxon>Pseudomonadota</taxon>
        <taxon>Alphaproteobacteria</taxon>
        <taxon>Acetobacterales</taxon>
        <taxon>Acetobacteraceae</taxon>
        <taxon>Acetobacter</taxon>
    </lineage>
</organism>
<feature type="region of interest" description="Disordered" evidence="1">
    <location>
        <begin position="160"/>
        <end position="184"/>
    </location>
</feature>
<feature type="signal peptide" evidence="2">
    <location>
        <begin position="1"/>
        <end position="20"/>
    </location>
</feature>
<proteinExistence type="predicted"/>
<dbReference type="EMBL" id="BLJP01000001">
    <property type="protein sequence ID" value="GFE92094.1"/>
    <property type="molecule type" value="Genomic_DNA"/>
</dbReference>
<dbReference type="OrthoDB" id="7276760at2"/>
<dbReference type="KEGG" id="aper:A0U91_04355"/>
<evidence type="ECO:0000256" key="2">
    <source>
        <dbReference type="SAM" id="SignalP"/>
    </source>
</evidence>
<feature type="chain" id="PRO_5015070821" description="Lipoprotein" evidence="2">
    <location>
        <begin position="21"/>
        <end position="184"/>
    </location>
</feature>